<gene>
    <name evidence="2" type="ORF">GBAR_LOCUS22356</name>
</gene>
<dbReference type="Proteomes" id="UP001174909">
    <property type="component" value="Unassembled WGS sequence"/>
</dbReference>
<keyword evidence="1" id="KW-1133">Transmembrane helix</keyword>
<feature type="transmembrane region" description="Helical" evidence="1">
    <location>
        <begin position="20"/>
        <end position="41"/>
    </location>
</feature>
<name>A0AA35X0Y7_GEOBA</name>
<keyword evidence="1" id="KW-0472">Membrane</keyword>
<dbReference type="EMBL" id="CASHTH010003082">
    <property type="protein sequence ID" value="CAI8040119.1"/>
    <property type="molecule type" value="Genomic_DNA"/>
</dbReference>
<dbReference type="AlphaFoldDB" id="A0AA35X0Y7"/>
<sequence>MALLSSAVAWISLQFTPTITAPLAFSVGVLSLLAGIVGILMEGVTRITRCLGFTFLILTATLILVGIGVLLPFVLLYNGGSESLIGEYCDDCEQFGKRTQTCVDSCDDECCFTDMSETLAIVLIAGAGVSLLTSIVGLGTAIAHLFFSFRLPSQTHQKL</sequence>
<protein>
    <submittedName>
        <fullName evidence="2">Uncharacterized protein</fullName>
    </submittedName>
</protein>
<organism evidence="2 3">
    <name type="scientific">Geodia barretti</name>
    <name type="common">Barrett's horny sponge</name>
    <dbReference type="NCBI Taxonomy" id="519541"/>
    <lineage>
        <taxon>Eukaryota</taxon>
        <taxon>Metazoa</taxon>
        <taxon>Porifera</taxon>
        <taxon>Demospongiae</taxon>
        <taxon>Heteroscleromorpha</taxon>
        <taxon>Tetractinellida</taxon>
        <taxon>Astrophorina</taxon>
        <taxon>Geodiidae</taxon>
        <taxon>Geodia</taxon>
    </lineage>
</organism>
<feature type="transmembrane region" description="Helical" evidence="1">
    <location>
        <begin position="121"/>
        <end position="149"/>
    </location>
</feature>
<keyword evidence="1" id="KW-0812">Transmembrane</keyword>
<reference evidence="2" key="1">
    <citation type="submission" date="2023-03" db="EMBL/GenBank/DDBJ databases">
        <authorList>
            <person name="Steffen K."/>
            <person name="Cardenas P."/>
        </authorList>
    </citation>
    <scope>NUCLEOTIDE SEQUENCE</scope>
</reference>
<evidence type="ECO:0000313" key="2">
    <source>
        <dbReference type="EMBL" id="CAI8040119.1"/>
    </source>
</evidence>
<comment type="caution">
    <text evidence="2">The sequence shown here is derived from an EMBL/GenBank/DDBJ whole genome shotgun (WGS) entry which is preliminary data.</text>
</comment>
<accession>A0AA35X0Y7</accession>
<evidence type="ECO:0000256" key="1">
    <source>
        <dbReference type="SAM" id="Phobius"/>
    </source>
</evidence>
<proteinExistence type="predicted"/>
<feature type="transmembrane region" description="Helical" evidence="1">
    <location>
        <begin position="53"/>
        <end position="77"/>
    </location>
</feature>
<evidence type="ECO:0000313" key="3">
    <source>
        <dbReference type="Proteomes" id="UP001174909"/>
    </source>
</evidence>
<keyword evidence="3" id="KW-1185">Reference proteome</keyword>